<evidence type="ECO:0000313" key="2">
    <source>
        <dbReference type="EMBL" id="KAF2400377.1"/>
    </source>
</evidence>
<evidence type="ECO:0000313" key="3">
    <source>
        <dbReference type="Proteomes" id="UP000799640"/>
    </source>
</evidence>
<reference evidence="2" key="1">
    <citation type="journal article" date="2020" name="Stud. Mycol.">
        <title>101 Dothideomycetes genomes: a test case for predicting lifestyles and emergence of pathogens.</title>
        <authorList>
            <person name="Haridas S."/>
            <person name="Albert R."/>
            <person name="Binder M."/>
            <person name="Bloem J."/>
            <person name="Labutti K."/>
            <person name="Salamov A."/>
            <person name="Andreopoulos B."/>
            <person name="Baker S."/>
            <person name="Barry K."/>
            <person name="Bills G."/>
            <person name="Bluhm B."/>
            <person name="Cannon C."/>
            <person name="Castanera R."/>
            <person name="Culley D."/>
            <person name="Daum C."/>
            <person name="Ezra D."/>
            <person name="Gonzalez J."/>
            <person name="Henrissat B."/>
            <person name="Kuo A."/>
            <person name="Liang C."/>
            <person name="Lipzen A."/>
            <person name="Lutzoni F."/>
            <person name="Magnuson J."/>
            <person name="Mondo S."/>
            <person name="Nolan M."/>
            <person name="Ohm R."/>
            <person name="Pangilinan J."/>
            <person name="Park H.-J."/>
            <person name="Ramirez L."/>
            <person name="Alfaro M."/>
            <person name="Sun H."/>
            <person name="Tritt A."/>
            <person name="Yoshinaga Y."/>
            <person name="Zwiers L.-H."/>
            <person name="Turgeon B."/>
            <person name="Goodwin S."/>
            <person name="Spatafora J."/>
            <person name="Crous P."/>
            <person name="Grigoriev I."/>
        </authorList>
    </citation>
    <scope>NUCLEOTIDE SEQUENCE</scope>
    <source>
        <strain evidence="2">CBS 262.69</strain>
    </source>
</reference>
<proteinExistence type="predicted"/>
<name>A0A6G1HX12_9PEZI</name>
<sequence>MDLSAMTRLSFNSTMYDGDQLVGIHEGCQQRWPYQHPSSELYPLIQEIDLDKHLLPPTDLQYALDVNGDRGLGQFYLPQPLGLDMPDGFQRHPSPSEESASSLDSQSAAQHEVGSYLLTGYSSHSISRGTWSPELYQNLAGHGSGGDCIALSDVQEFAEPEPSYKEELPEPESNHVFDYQHLLCRPPRPPTPPHEDEGLGDSALDDENSPPTPMVKDESDREWKPSGTAKRSKRKPISPTAGRPAIPCNRTAPTGSSTMGQHGVKKSKSKKLSVQEKAQPFPCVLARYGCFMTFTSKNEWKRHVRTKHIQLERWRCDLCSPGSDHLNPVYNDFNRKDLFTQHVRRLHNPNPPLANGDLQKVPEDVLIQLQERCHEDLRTNPPFSRCPQCEQRFGNDYTWDALMEHLGGHYEERKKNPNKGSYREDKVDPVLERWLYEEGLIVKNEDGEWKIGDGIPLRHLS</sequence>
<dbReference type="AlphaFoldDB" id="A0A6G1HX12"/>
<evidence type="ECO:0008006" key="4">
    <source>
        <dbReference type="Google" id="ProtNLM"/>
    </source>
</evidence>
<feature type="region of interest" description="Disordered" evidence="1">
    <location>
        <begin position="83"/>
        <end position="108"/>
    </location>
</feature>
<keyword evidence="3" id="KW-1185">Reference proteome</keyword>
<feature type="compositionally biased region" description="Polar residues" evidence="1">
    <location>
        <begin position="251"/>
        <end position="260"/>
    </location>
</feature>
<dbReference type="PANTHER" id="PTHR23225">
    <property type="entry name" value="ZINC FINGER PROTEIN"/>
    <property type="match status" value="1"/>
</dbReference>
<dbReference type="EMBL" id="ML996695">
    <property type="protein sequence ID" value="KAF2400377.1"/>
    <property type="molecule type" value="Genomic_DNA"/>
</dbReference>
<evidence type="ECO:0000256" key="1">
    <source>
        <dbReference type="SAM" id="MobiDB-lite"/>
    </source>
</evidence>
<dbReference type="OrthoDB" id="5388486at2759"/>
<organism evidence="2 3">
    <name type="scientific">Trichodelitschia bisporula</name>
    <dbReference type="NCBI Taxonomy" id="703511"/>
    <lineage>
        <taxon>Eukaryota</taxon>
        <taxon>Fungi</taxon>
        <taxon>Dikarya</taxon>
        <taxon>Ascomycota</taxon>
        <taxon>Pezizomycotina</taxon>
        <taxon>Dothideomycetes</taxon>
        <taxon>Dothideomycetes incertae sedis</taxon>
        <taxon>Phaeotrichales</taxon>
        <taxon>Phaeotrichaceae</taxon>
        <taxon>Trichodelitschia</taxon>
    </lineage>
</organism>
<protein>
    <recommendedName>
        <fullName evidence="4">C2H2-type domain-containing protein</fullName>
    </recommendedName>
</protein>
<dbReference type="PANTHER" id="PTHR23225:SF2">
    <property type="entry name" value="AT09679P-RELATED"/>
    <property type="match status" value="1"/>
</dbReference>
<dbReference type="Proteomes" id="UP000799640">
    <property type="component" value="Unassembled WGS sequence"/>
</dbReference>
<dbReference type="GO" id="GO:0003700">
    <property type="term" value="F:DNA-binding transcription factor activity"/>
    <property type="evidence" value="ECO:0007669"/>
    <property type="project" value="InterPro"/>
</dbReference>
<dbReference type="InterPro" id="IPR039970">
    <property type="entry name" value="TF_Grauzone"/>
</dbReference>
<feature type="compositionally biased region" description="Low complexity" evidence="1">
    <location>
        <begin position="96"/>
        <end position="108"/>
    </location>
</feature>
<accession>A0A6G1HX12</accession>
<feature type="compositionally biased region" description="Basic and acidic residues" evidence="1">
    <location>
        <begin position="215"/>
        <end position="224"/>
    </location>
</feature>
<dbReference type="Gene3D" id="3.30.160.60">
    <property type="entry name" value="Classic Zinc Finger"/>
    <property type="match status" value="1"/>
</dbReference>
<gene>
    <name evidence="2" type="ORF">EJ06DRAFT_427682</name>
</gene>
<feature type="region of interest" description="Disordered" evidence="1">
    <location>
        <begin position="182"/>
        <end position="275"/>
    </location>
</feature>